<dbReference type="EMBL" id="JAIUJS010000004">
    <property type="protein sequence ID" value="MCA0153385.1"/>
    <property type="molecule type" value="Genomic_DNA"/>
</dbReference>
<evidence type="ECO:0000256" key="1">
    <source>
        <dbReference type="SAM" id="MobiDB-lite"/>
    </source>
</evidence>
<protein>
    <submittedName>
        <fullName evidence="3">Uncharacterized protein</fullName>
    </submittedName>
</protein>
<feature type="compositionally biased region" description="Basic residues" evidence="1">
    <location>
        <begin position="1"/>
        <end position="12"/>
    </location>
</feature>
<evidence type="ECO:0000256" key="2">
    <source>
        <dbReference type="SAM" id="Phobius"/>
    </source>
</evidence>
<dbReference type="RefSeq" id="WP_224478349.1">
    <property type="nucleotide sequence ID" value="NZ_JAIUJS010000004.1"/>
</dbReference>
<organism evidence="3 4">
    <name type="scientific">Winogradskyella vincentii</name>
    <dbReference type="NCBI Taxonomy" id="2877122"/>
    <lineage>
        <taxon>Bacteria</taxon>
        <taxon>Pseudomonadati</taxon>
        <taxon>Bacteroidota</taxon>
        <taxon>Flavobacteriia</taxon>
        <taxon>Flavobacteriales</taxon>
        <taxon>Flavobacteriaceae</taxon>
        <taxon>Winogradskyella</taxon>
    </lineage>
</organism>
<keyword evidence="2" id="KW-1133">Transmembrane helix</keyword>
<evidence type="ECO:0000313" key="3">
    <source>
        <dbReference type="EMBL" id="MCA0153385.1"/>
    </source>
</evidence>
<evidence type="ECO:0000313" key="4">
    <source>
        <dbReference type="Proteomes" id="UP001198402"/>
    </source>
</evidence>
<gene>
    <name evidence="3" type="ORF">LBV24_09180</name>
</gene>
<proteinExistence type="predicted"/>
<keyword evidence="4" id="KW-1185">Reference proteome</keyword>
<sequence>MYKQRKNKRFSYKPRFNDSSEEKSKDSFEAKWNDARRETKRRGSFLTSLPALILMLVAIVVLMYILDGYMK</sequence>
<feature type="compositionally biased region" description="Basic and acidic residues" evidence="1">
    <location>
        <begin position="15"/>
        <end position="37"/>
    </location>
</feature>
<comment type="caution">
    <text evidence="3">The sequence shown here is derived from an EMBL/GenBank/DDBJ whole genome shotgun (WGS) entry which is preliminary data.</text>
</comment>
<feature type="transmembrane region" description="Helical" evidence="2">
    <location>
        <begin position="45"/>
        <end position="66"/>
    </location>
</feature>
<feature type="region of interest" description="Disordered" evidence="1">
    <location>
        <begin position="1"/>
        <end position="40"/>
    </location>
</feature>
<keyword evidence="2" id="KW-0472">Membrane</keyword>
<reference evidence="4" key="1">
    <citation type="submission" date="2023-07" db="EMBL/GenBank/DDBJ databases">
        <authorList>
            <person name="Yue Y."/>
        </authorList>
    </citation>
    <scope>NUCLEOTIDE SEQUENCE [LARGE SCALE GENOMIC DNA]</scope>
    <source>
        <strain evidence="4">2Y89</strain>
    </source>
</reference>
<keyword evidence="2" id="KW-0812">Transmembrane</keyword>
<accession>A0ABS7Y0D6</accession>
<name>A0ABS7Y0D6_9FLAO</name>
<dbReference type="Proteomes" id="UP001198402">
    <property type="component" value="Unassembled WGS sequence"/>
</dbReference>